<keyword evidence="6 12" id="KW-0654">Proteoglycan</keyword>
<dbReference type="GO" id="GO:0045202">
    <property type="term" value="C:synapse"/>
    <property type="evidence" value="ECO:0007669"/>
    <property type="project" value="TreeGrafter"/>
</dbReference>
<dbReference type="InterPro" id="IPR001863">
    <property type="entry name" value="Glypican"/>
</dbReference>
<keyword evidence="10 12" id="KW-0449">Lipoprotein</keyword>
<evidence type="ECO:0000256" key="10">
    <source>
        <dbReference type="ARBA" id="ARBA00023288"/>
    </source>
</evidence>
<dbReference type="PANTHER" id="PTHR10822">
    <property type="entry name" value="GLYPICAN"/>
    <property type="match status" value="1"/>
</dbReference>
<reference evidence="14" key="1">
    <citation type="submission" date="2025-08" db="UniProtKB">
        <authorList>
            <consortium name="Ensembl"/>
        </authorList>
    </citation>
    <scope>IDENTIFICATION</scope>
</reference>
<name>A0A8C1PG57_CYPCA</name>
<keyword evidence="15" id="KW-1185">Reference proteome</keyword>
<evidence type="ECO:0000256" key="6">
    <source>
        <dbReference type="ARBA" id="ARBA00022974"/>
    </source>
</evidence>
<keyword evidence="8" id="KW-0325">Glycoprotein</keyword>
<comment type="subcellular location">
    <subcellularLocation>
        <location evidence="1 12">Cell membrane</location>
        <topology evidence="1 12">Lipid-anchor</topology>
        <topology evidence="1 12">GPI-anchor</topology>
    </subcellularLocation>
</comment>
<dbReference type="PANTHER" id="PTHR10822:SF31">
    <property type="entry name" value="GLYPICAN-6"/>
    <property type="match status" value="1"/>
</dbReference>
<evidence type="ECO:0000256" key="4">
    <source>
        <dbReference type="ARBA" id="ARBA00022622"/>
    </source>
</evidence>
<keyword evidence="4 12" id="KW-0336">GPI-anchor</keyword>
<keyword evidence="3" id="KW-1003">Cell membrane</keyword>
<keyword evidence="9 12" id="KW-0357">Heparan sulfate</keyword>
<dbReference type="GO" id="GO:0009966">
    <property type="term" value="P:regulation of signal transduction"/>
    <property type="evidence" value="ECO:0007669"/>
    <property type="project" value="InterPro"/>
</dbReference>
<dbReference type="Pfam" id="PF01153">
    <property type="entry name" value="Glypican"/>
    <property type="match status" value="1"/>
</dbReference>
<evidence type="ECO:0000256" key="7">
    <source>
        <dbReference type="ARBA" id="ARBA00023136"/>
    </source>
</evidence>
<dbReference type="AlphaFoldDB" id="A0A8C1PG57"/>
<protein>
    <submittedName>
        <fullName evidence="14">Uncharacterized protein</fullName>
    </submittedName>
</protein>
<dbReference type="GO" id="GO:0009986">
    <property type="term" value="C:cell surface"/>
    <property type="evidence" value="ECO:0007669"/>
    <property type="project" value="TreeGrafter"/>
</dbReference>
<dbReference type="GO" id="GO:0005886">
    <property type="term" value="C:plasma membrane"/>
    <property type="evidence" value="ECO:0007669"/>
    <property type="project" value="UniProtKB-SubCell"/>
</dbReference>
<dbReference type="GO" id="GO:1905475">
    <property type="term" value="P:regulation of protein localization to membrane"/>
    <property type="evidence" value="ECO:0007669"/>
    <property type="project" value="TreeGrafter"/>
</dbReference>
<evidence type="ECO:0000256" key="9">
    <source>
        <dbReference type="ARBA" id="ARBA00023207"/>
    </source>
</evidence>
<dbReference type="Proteomes" id="UP000694427">
    <property type="component" value="Unplaced"/>
</dbReference>
<dbReference type="GO" id="GO:0016477">
    <property type="term" value="P:cell migration"/>
    <property type="evidence" value="ECO:0007669"/>
    <property type="project" value="TreeGrafter"/>
</dbReference>
<sequence length="168" mass="19084">MNAAKVNSLSESSSEERGGVSRAHLHLKENATKRLALKRAVFDRVKKVIFTLPLRNFNQTIAVWEITHRSAGLMKREQLRVCSQGYTCCTSDIEDRLGQQSKEDFGKLVDENSHTIRTIFTSRHKKFDGKCAKIGESLCSKVKKKKKKIFSVTPSKSEVAIFHYVQII</sequence>
<evidence type="ECO:0000256" key="8">
    <source>
        <dbReference type="ARBA" id="ARBA00023180"/>
    </source>
</evidence>
<accession>A0A8C1PG57</accession>
<reference evidence="14" key="2">
    <citation type="submission" date="2025-09" db="UniProtKB">
        <authorList>
            <consortium name="Ensembl"/>
        </authorList>
    </citation>
    <scope>IDENTIFICATION</scope>
</reference>
<comment type="similarity">
    <text evidence="2 11">Belongs to the glypican family.</text>
</comment>
<evidence type="ECO:0000313" key="15">
    <source>
        <dbReference type="Proteomes" id="UP000694427"/>
    </source>
</evidence>
<evidence type="ECO:0000256" key="11">
    <source>
        <dbReference type="RuleBase" id="RU003518"/>
    </source>
</evidence>
<feature type="region of interest" description="Disordered" evidence="13">
    <location>
        <begin position="1"/>
        <end position="24"/>
    </location>
</feature>
<evidence type="ECO:0000256" key="13">
    <source>
        <dbReference type="SAM" id="MobiDB-lite"/>
    </source>
</evidence>
<evidence type="ECO:0000256" key="1">
    <source>
        <dbReference type="ARBA" id="ARBA00004609"/>
    </source>
</evidence>
<dbReference type="GO" id="GO:0098552">
    <property type="term" value="C:side of membrane"/>
    <property type="evidence" value="ECO:0007669"/>
    <property type="project" value="UniProtKB-KW"/>
</dbReference>
<comment type="function">
    <text evidence="12">Cell surface proteoglycan.</text>
</comment>
<evidence type="ECO:0000256" key="3">
    <source>
        <dbReference type="ARBA" id="ARBA00022475"/>
    </source>
</evidence>
<dbReference type="Ensembl" id="ENSCCRT00010117941.1">
    <property type="protein sequence ID" value="ENSCCRP00010106102.1"/>
    <property type="gene ID" value="ENSCCRG00010046772.1"/>
</dbReference>
<evidence type="ECO:0000256" key="12">
    <source>
        <dbReference type="RuleBase" id="RU003519"/>
    </source>
</evidence>
<keyword evidence="7 12" id="KW-0472">Membrane</keyword>
<evidence type="ECO:0000256" key="2">
    <source>
        <dbReference type="ARBA" id="ARBA00010260"/>
    </source>
</evidence>
<keyword evidence="5" id="KW-0732">Signal</keyword>
<organism evidence="14 15">
    <name type="scientific">Cyprinus carpio</name>
    <name type="common">Common carp</name>
    <dbReference type="NCBI Taxonomy" id="7962"/>
    <lineage>
        <taxon>Eukaryota</taxon>
        <taxon>Metazoa</taxon>
        <taxon>Chordata</taxon>
        <taxon>Craniata</taxon>
        <taxon>Vertebrata</taxon>
        <taxon>Euteleostomi</taxon>
        <taxon>Actinopterygii</taxon>
        <taxon>Neopterygii</taxon>
        <taxon>Teleostei</taxon>
        <taxon>Ostariophysi</taxon>
        <taxon>Cypriniformes</taxon>
        <taxon>Cyprinidae</taxon>
        <taxon>Cyprininae</taxon>
        <taxon>Cyprinus</taxon>
    </lineage>
</organism>
<evidence type="ECO:0000313" key="14">
    <source>
        <dbReference type="Ensembl" id="ENSCCRP00010106102.1"/>
    </source>
</evidence>
<dbReference type="GO" id="GO:0005576">
    <property type="term" value="C:extracellular region"/>
    <property type="evidence" value="ECO:0007669"/>
    <property type="project" value="TreeGrafter"/>
</dbReference>
<proteinExistence type="inferred from homology"/>
<evidence type="ECO:0000256" key="5">
    <source>
        <dbReference type="ARBA" id="ARBA00022729"/>
    </source>
</evidence>